<feature type="region of interest" description="Disordered" evidence="1">
    <location>
        <begin position="87"/>
        <end position="138"/>
    </location>
</feature>
<feature type="compositionally biased region" description="Basic and acidic residues" evidence="1">
    <location>
        <begin position="87"/>
        <end position="119"/>
    </location>
</feature>
<name>A0A0G0TVL6_9BACT</name>
<dbReference type="AlphaFoldDB" id="A0A0G0TVL6"/>
<feature type="region of interest" description="Disordered" evidence="1">
    <location>
        <begin position="31"/>
        <end position="68"/>
    </location>
</feature>
<gene>
    <name evidence="2" type="ORF">UT77_C0005G0077</name>
</gene>
<dbReference type="Proteomes" id="UP000034881">
    <property type="component" value="Unassembled WGS sequence"/>
</dbReference>
<evidence type="ECO:0000313" key="3">
    <source>
        <dbReference type="Proteomes" id="UP000034881"/>
    </source>
</evidence>
<feature type="compositionally biased region" description="Basic and acidic residues" evidence="1">
    <location>
        <begin position="55"/>
        <end position="64"/>
    </location>
</feature>
<reference evidence="2 3" key="1">
    <citation type="journal article" date="2015" name="Nature">
        <title>rRNA introns, odd ribosomes, and small enigmatic genomes across a large radiation of phyla.</title>
        <authorList>
            <person name="Brown C.T."/>
            <person name="Hug L.A."/>
            <person name="Thomas B.C."/>
            <person name="Sharon I."/>
            <person name="Castelle C.J."/>
            <person name="Singh A."/>
            <person name="Wilkins M.J."/>
            <person name="Williams K.H."/>
            <person name="Banfield J.F."/>
        </authorList>
    </citation>
    <scope>NUCLEOTIDE SEQUENCE [LARGE SCALE GENOMIC DNA]</scope>
</reference>
<evidence type="ECO:0000256" key="1">
    <source>
        <dbReference type="SAM" id="MobiDB-lite"/>
    </source>
</evidence>
<feature type="compositionally biased region" description="Polar residues" evidence="1">
    <location>
        <begin position="37"/>
        <end position="48"/>
    </location>
</feature>
<organism evidence="2 3">
    <name type="scientific">Candidatus Daviesbacteria bacterium GW2011_GWC2_40_12</name>
    <dbReference type="NCBI Taxonomy" id="1618431"/>
    <lineage>
        <taxon>Bacteria</taxon>
        <taxon>Candidatus Daviesiibacteriota</taxon>
    </lineage>
</organism>
<comment type="caution">
    <text evidence="2">The sequence shown here is derived from an EMBL/GenBank/DDBJ whole genome shotgun (WGS) entry which is preliminary data.</text>
</comment>
<dbReference type="EMBL" id="LBYB01000005">
    <property type="protein sequence ID" value="KKR41962.1"/>
    <property type="molecule type" value="Genomic_DNA"/>
</dbReference>
<protein>
    <submittedName>
        <fullName evidence="2">Uncharacterized protein</fullName>
    </submittedName>
</protein>
<proteinExistence type="predicted"/>
<evidence type="ECO:0000313" key="2">
    <source>
        <dbReference type="EMBL" id="KKR41962.1"/>
    </source>
</evidence>
<sequence>MADANNVIGQFKDEVLETTGEIAQDVKDSVGEMIEQGVQSAKQTPLTPQQIQQKQAEDQKKEMQTQKQITYTRKWLKDVEMAQAKVRMENQQKEQQRLQVQKQEEQATEIKKEEKKRQPVDPAIAYAGKAEIKRGVGG</sequence>
<accession>A0A0G0TVL6</accession>